<keyword evidence="2" id="KW-0732">Signal</keyword>
<feature type="compositionally biased region" description="Polar residues" evidence="1">
    <location>
        <begin position="45"/>
        <end position="57"/>
    </location>
</feature>
<feature type="compositionally biased region" description="Polar residues" evidence="1">
    <location>
        <begin position="25"/>
        <end position="36"/>
    </location>
</feature>
<reference evidence="3" key="1">
    <citation type="journal article" date="2020" name="Fungal Divers.">
        <title>Resolving the Mortierellaceae phylogeny through synthesis of multi-gene phylogenetics and phylogenomics.</title>
        <authorList>
            <person name="Vandepol N."/>
            <person name="Liber J."/>
            <person name="Desiro A."/>
            <person name="Na H."/>
            <person name="Kennedy M."/>
            <person name="Barry K."/>
            <person name="Grigoriev I.V."/>
            <person name="Miller A.N."/>
            <person name="O'Donnell K."/>
            <person name="Stajich J.E."/>
            <person name="Bonito G."/>
        </authorList>
    </citation>
    <scope>NUCLEOTIDE SEQUENCE</scope>
    <source>
        <strain evidence="3">NRRL 28262</strain>
    </source>
</reference>
<keyword evidence="4" id="KW-1185">Reference proteome</keyword>
<feature type="chain" id="PRO_5042179848" evidence="2">
    <location>
        <begin position="19"/>
        <end position="146"/>
    </location>
</feature>
<feature type="compositionally biased region" description="Acidic residues" evidence="1">
    <location>
        <begin position="96"/>
        <end position="132"/>
    </location>
</feature>
<dbReference type="AlphaFoldDB" id="A0AAD4D9J0"/>
<feature type="region of interest" description="Disordered" evidence="1">
    <location>
        <begin position="22"/>
        <end position="146"/>
    </location>
</feature>
<accession>A0AAD4D9J0</accession>
<evidence type="ECO:0000256" key="2">
    <source>
        <dbReference type="SAM" id="SignalP"/>
    </source>
</evidence>
<dbReference type="EMBL" id="JAAAIL010000939">
    <property type="protein sequence ID" value="KAG0272372.1"/>
    <property type="molecule type" value="Genomic_DNA"/>
</dbReference>
<feature type="compositionally biased region" description="Basic and acidic residues" evidence="1">
    <location>
        <begin position="74"/>
        <end position="95"/>
    </location>
</feature>
<feature type="signal peptide" evidence="2">
    <location>
        <begin position="1"/>
        <end position="18"/>
    </location>
</feature>
<gene>
    <name evidence="3" type="ORF">BGZ95_011879</name>
</gene>
<evidence type="ECO:0000256" key="1">
    <source>
        <dbReference type="SAM" id="MobiDB-lite"/>
    </source>
</evidence>
<proteinExistence type="predicted"/>
<dbReference type="Proteomes" id="UP001194580">
    <property type="component" value="Unassembled WGS sequence"/>
</dbReference>
<comment type="caution">
    <text evidence="3">The sequence shown here is derived from an EMBL/GenBank/DDBJ whole genome shotgun (WGS) entry which is preliminary data.</text>
</comment>
<organism evidence="3 4">
    <name type="scientific">Linnemannia exigua</name>
    <dbReference type="NCBI Taxonomy" id="604196"/>
    <lineage>
        <taxon>Eukaryota</taxon>
        <taxon>Fungi</taxon>
        <taxon>Fungi incertae sedis</taxon>
        <taxon>Mucoromycota</taxon>
        <taxon>Mortierellomycotina</taxon>
        <taxon>Mortierellomycetes</taxon>
        <taxon>Mortierellales</taxon>
        <taxon>Mortierellaceae</taxon>
        <taxon>Linnemannia</taxon>
    </lineage>
</organism>
<feature type="compositionally biased region" description="Polar residues" evidence="1">
    <location>
        <begin position="137"/>
        <end position="146"/>
    </location>
</feature>
<protein>
    <submittedName>
        <fullName evidence="3">Uncharacterized protein</fullName>
    </submittedName>
</protein>
<sequence>MKISTVLTVLAAVLLVQAAPVPYTTGDSTSFSQVSKRSPHHVASPNGSAAASVGTSSLRKRDAKNTLKKRHHSKKEDKDKNDKDKTESSTEKENTDADPEGGDGNSDADPEGGDGNNDADPEGGDGNNDADAENNNSTGNQDQDNE</sequence>
<name>A0AAD4D9J0_9FUNG</name>
<evidence type="ECO:0000313" key="3">
    <source>
        <dbReference type="EMBL" id="KAG0272372.1"/>
    </source>
</evidence>
<evidence type="ECO:0000313" key="4">
    <source>
        <dbReference type="Proteomes" id="UP001194580"/>
    </source>
</evidence>